<reference evidence="1" key="1">
    <citation type="submission" date="2014-11" db="EMBL/GenBank/DDBJ databases">
        <authorList>
            <person name="Amaro Gonzalez C."/>
        </authorList>
    </citation>
    <scope>NUCLEOTIDE SEQUENCE</scope>
</reference>
<dbReference type="AlphaFoldDB" id="A0A0E9V1M7"/>
<evidence type="ECO:0000313" key="1">
    <source>
        <dbReference type="EMBL" id="JAH72039.1"/>
    </source>
</evidence>
<name>A0A0E9V1M7_ANGAN</name>
<protein>
    <submittedName>
        <fullName evidence="1">Uncharacterized protein</fullName>
    </submittedName>
</protein>
<dbReference type="EMBL" id="GBXM01036538">
    <property type="protein sequence ID" value="JAH72039.1"/>
    <property type="molecule type" value="Transcribed_RNA"/>
</dbReference>
<sequence>MDLGPIFWELLNVESVSRLHFFWSAA</sequence>
<organism evidence="1">
    <name type="scientific">Anguilla anguilla</name>
    <name type="common">European freshwater eel</name>
    <name type="synonym">Muraena anguilla</name>
    <dbReference type="NCBI Taxonomy" id="7936"/>
    <lineage>
        <taxon>Eukaryota</taxon>
        <taxon>Metazoa</taxon>
        <taxon>Chordata</taxon>
        <taxon>Craniata</taxon>
        <taxon>Vertebrata</taxon>
        <taxon>Euteleostomi</taxon>
        <taxon>Actinopterygii</taxon>
        <taxon>Neopterygii</taxon>
        <taxon>Teleostei</taxon>
        <taxon>Anguilliformes</taxon>
        <taxon>Anguillidae</taxon>
        <taxon>Anguilla</taxon>
    </lineage>
</organism>
<reference evidence="1" key="2">
    <citation type="journal article" date="2015" name="Fish Shellfish Immunol.">
        <title>Early steps in the European eel (Anguilla anguilla)-Vibrio vulnificus interaction in the gills: Role of the RtxA13 toxin.</title>
        <authorList>
            <person name="Callol A."/>
            <person name="Pajuelo D."/>
            <person name="Ebbesson L."/>
            <person name="Teles M."/>
            <person name="MacKenzie S."/>
            <person name="Amaro C."/>
        </authorList>
    </citation>
    <scope>NUCLEOTIDE SEQUENCE</scope>
</reference>
<accession>A0A0E9V1M7</accession>
<proteinExistence type="predicted"/>